<dbReference type="AlphaFoldDB" id="A0AA41W3Q7"/>
<accession>A0AA41W3Q7</accession>
<sequence length="180" mass="19253">MKQISLIALVLASSVALADTNLTAQFKACSNVSDDSSRLECYDALTEQLSASPEVKPTMAAPTSTAAGVDRSSAIASATKSPVVNSADTLSAEQKFGLENKIVQEQTKAIAEIKSEVVKITKDPYGKLTLELKNQQVWKMRSKGPRFSVGDVAVVERGTLGAFYILKNGTGRKTSVTRLR</sequence>
<feature type="chain" id="PRO_5041423978" description="Type IV pilus biogenesis protein PilP" evidence="1">
    <location>
        <begin position="19"/>
        <end position="180"/>
    </location>
</feature>
<dbReference type="EMBL" id="JAMQGP010000001">
    <property type="protein sequence ID" value="MCM2678240.1"/>
    <property type="molecule type" value="Genomic_DNA"/>
</dbReference>
<name>A0AA41W3Q7_9GAMM</name>
<gene>
    <name evidence="2" type="ORF">NAF29_00975</name>
</gene>
<protein>
    <recommendedName>
        <fullName evidence="4">Type IV pilus biogenesis protein PilP</fullName>
    </recommendedName>
</protein>
<evidence type="ECO:0000313" key="3">
    <source>
        <dbReference type="Proteomes" id="UP001165393"/>
    </source>
</evidence>
<feature type="signal peptide" evidence="1">
    <location>
        <begin position="1"/>
        <end position="18"/>
    </location>
</feature>
<comment type="caution">
    <text evidence="2">The sequence shown here is derived from an EMBL/GenBank/DDBJ whole genome shotgun (WGS) entry which is preliminary data.</text>
</comment>
<keyword evidence="1" id="KW-0732">Signal</keyword>
<dbReference type="RefSeq" id="WP_251259567.1">
    <property type="nucleotide sequence ID" value="NZ_JAMQGP010000001.1"/>
</dbReference>
<evidence type="ECO:0008006" key="4">
    <source>
        <dbReference type="Google" id="ProtNLM"/>
    </source>
</evidence>
<evidence type="ECO:0000256" key="1">
    <source>
        <dbReference type="SAM" id="SignalP"/>
    </source>
</evidence>
<evidence type="ECO:0000313" key="2">
    <source>
        <dbReference type="EMBL" id="MCM2678240.1"/>
    </source>
</evidence>
<keyword evidence="3" id="KW-1185">Reference proteome</keyword>
<dbReference type="Proteomes" id="UP001165393">
    <property type="component" value="Unassembled WGS sequence"/>
</dbReference>
<proteinExistence type="predicted"/>
<reference evidence="2 3" key="1">
    <citation type="journal article" date="2013" name="Antonie Van Leeuwenhoek">
        <title>Echinimonas agarilytica gen. nov., sp. nov., a new gammaproteobacterium isolated from the sea urchin Strongylocentrotus intermedius.</title>
        <authorList>
            <person name="Nedashkovskaya O.I."/>
            <person name="Stenkova A.M."/>
            <person name="Zhukova N.V."/>
            <person name="Van Trappen S."/>
            <person name="Lee J.S."/>
            <person name="Kim S.B."/>
        </authorList>
    </citation>
    <scope>NUCLEOTIDE SEQUENCE [LARGE SCALE GENOMIC DNA]</scope>
    <source>
        <strain evidence="2 3">KMM 6351</strain>
    </source>
</reference>
<organism evidence="2 3">
    <name type="scientific">Echinimonas agarilytica</name>
    <dbReference type="NCBI Taxonomy" id="1215918"/>
    <lineage>
        <taxon>Bacteria</taxon>
        <taxon>Pseudomonadati</taxon>
        <taxon>Pseudomonadota</taxon>
        <taxon>Gammaproteobacteria</taxon>
        <taxon>Alteromonadales</taxon>
        <taxon>Echinimonadaceae</taxon>
        <taxon>Echinimonas</taxon>
    </lineage>
</organism>